<dbReference type="HAMAP" id="MF_01820">
    <property type="entry name" value="GTPase_RsgA"/>
    <property type="match status" value="1"/>
</dbReference>
<dbReference type="GO" id="GO:0003924">
    <property type="term" value="F:GTPase activity"/>
    <property type="evidence" value="ECO:0007669"/>
    <property type="project" value="UniProtKB-UniRule"/>
</dbReference>
<protein>
    <recommendedName>
        <fullName evidence="10">Small ribosomal subunit biogenesis GTPase RsgA</fullName>
        <ecNumber evidence="10">3.6.1.-</ecNumber>
    </recommendedName>
</protein>
<dbReference type="InterPro" id="IPR010914">
    <property type="entry name" value="RsgA_GTPase_dom"/>
</dbReference>
<dbReference type="Pfam" id="PF03193">
    <property type="entry name" value="RsgA_GTPase"/>
    <property type="match status" value="1"/>
</dbReference>
<dbReference type="GO" id="GO:0019843">
    <property type="term" value="F:rRNA binding"/>
    <property type="evidence" value="ECO:0007669"/>
    <property type="project" value="UniProtKB-KW"/>
</dbReference>
<evidence type="ECO:0000256" key="4">
    <source>
        <dbReference type="ARBA" id="ARBA00022730"/>
    </source>
</evidence>
<keyword evidence="14" id="KW-1185">Reference proteome</keyword>
<evidence type="ECO:0000256" key="5">
    <source>
        <dbReference type="ARBA" id="ARBA00022741"/>
    </source>
</evidence>
<dbReference type="NCBIfam" id="TIGR00157">
    <property type="entry name" value="ribosome small subunit-dependent GTPase A"/>
    <property type="match status" value="1"/>
</dbReference>
<feature type="binding site" evidence="10">
    <location>
        <position position="286"/>
    </location>
    <ligand>
        <name>Zn(2+)</name>
        <dbReference type="ChEBI" id="CHEBI:29105"/>
    </ligand>
</feature>
<evidence type="ECO:0000313" key="14">
    <source>
        <dbReference type="Proteomes" id="UP000076128"/>
    </source>
</evidence>
<comment type="cofactor">
    <cofactor evidence="10">
        <name>Zn(2+)</name>
        <dbReference type="ChEBI" id="CHEBI:29105"/>
    </cofactor>
    <text evidence="10">Binds 1 zinc ion per subunit.</text>
</comment>
<dbReference type="CDD" id="cd01854">
    <property type="entry name" value="YjeQ_EngC"/>
    <property type="match status" value="1"/>
</dbReference>
<comment type="similarity">
    <text evidence="10">Belongs to the TRAFAC class YlqF/YawG GTPase family. RsgA subfamily.</text>
</comment>
<evidence type="ECO:0000256" key="6">
    <source>
        <dbReference type="ARBA" id="ARBA00022801"/>
    </source>
</evidence>
<dbReference type="RefSeq" id="WP_066811943.1">
    <property type="nucleotide sequence ID" value="NZ_CP012661.1"/>
</dbReference>
<dbReference type="Gene3D" id="1.10.40.50">
    <property type="entry name" value="Probable gtpase engc, domain 3"/>
    <property type="match status" value="1"/>
</dbReference>
<evidence type="ECO:0000256" key="7">
    <source>
        <dbReference type="ARBA" id="ARBA00022833"/>
    </source>
</evidence>
<feature type="domain" description="CP-type G" evidence="12">
    <location>
        <begin position="96"/>
        <end position="250"/>
    </location>
</feature>
<evidence type="ECO:0000256" key="1">
    <source>
        <dbReference type="ARBA" id="ARBA00022490"/>
    </source>
</evidence>
<dbReference type="InterPro" id="IPR004881">
    <property type="entry name" value="Ribosome_biogen_GTPase_RsgA"/>
</dbReference>
<keyword evidence="5 10" id="KW-0547">Nucleotide-binding</keyword>
<proteinExistence type="inferred from homology"/>
<dbReference type="GO" id="GO:0046872">
    <property type="term" value="F:metal ion binding"/>
    <property type="evidence" value="ECO:0007669"/>
    <property type="project" value="UniProtKB-KW"/>
</dbReference>
<dbReference type="SMART" id="SM00382">
    <property type="entry name" value="AAA"/>
    <property type="match status" value="1"/>
</dbReference>
<dbReference type="EC" id="3.6.1.-" evidence="10"/>
<dbReference type="PROSITE" id="PS50936">
    <property type="entry name" value="ENGC_GTPASE"/>
    <property type="match status" value="1"/>
</dbReference>
<accession>A0A159Z1D9</accession>
<evidence type="ECO:0000313" key="13">
    <source>
        <dbReference type="EMBL" id="AMY68762.1"/>
    </source>
</evidence>
<evidence type="ECO:0000256" key="3">
    <source>
        <dbReference type="ARBA" id="ARBA00022723"/>
    </source>
</evidence>
<feature type="binding site" evidence="10">
    <location>
        <position position="280"/>
    </location>
    <ligand>
        <name>Zn(2+)</name>
        <dbReference type="ChEBI" id="CHEBI:29105"/>
    </ligand>
</feature>
<reference evidence="13 14" key="1">
    <citation type="submission" date="2015-09" db="EMBL/GenBank/DDBJ databases">
        <title>Complete genome sequence of Defluviimonas alba cai42t isolated from an oilfield in Xinjiang.</title>
        <authorList>
            <person name="Geng S."/>
            <person name="Pan X."/>
            <person name="Wu X."/>
        </authorList>
    </citation>
    <scope>NUCLEOTIDE SEQUENCE [LARGE SCALE GENOMIC DNA]</scope>
    <source>
        <strain evidence="14">cai42</strain>
    </source>
</reference>
<dbReference type="InterPro" id="IPR030378">
    <property type="entry name" value="G_CP_dom"/>
</dbReference>
<dbReference type="EMBL" id="CP012661">
    <property type="protein sequence ID" value="AMY68762.1"/>
    <property type="molecule type" value="Genomic_DNA"/>
</dbReference>
<dbReference type="PROSITE" id="PS51721">
    <property type="entry name" value="G_CP"/>
    <property type="match status" value="1"/>
</dbReference>
<keyword evidence="7 10" id="KW-0862">Zinc</keyword>
<feature type="binding site" evidence="10">
    <location>
        <begin position="141"/>
        <end position="144"/>
    </location>
    <ligand>
        <name>GTP</name>
        <dbReference type="ChEBI" id="CHEBI:37565"/>
    </ligand>
</feature>
<dbReference type="GO" id="GO:0005525">
    <property type="term" value="F:GTP binding"/>
    <property type="evidence" value="ECO:0007669"/>
    <property type="project" value="UniProtKB-UniRule"/>
</dbReference>
<comment type="function">
    <text evidence="10">One of several proteins that assist in the late maturation steps of the functional core of the 30S ribosomal subunit. Helps release RbfA from mature subunits. May play a role in the assembly of ribosomal proteins into the subunit. Circularly permuted GTPase that catalyzes slow GTP hydrolysis, GTPase activity is stimulated by the 30S ribosomal subunit.</text>
</comment>
<evidence type="ECO:0000256" key="2">
    <source>
        <dbReference type="ARBA" id="ARBA00022517"/>
    </source>
</evidence>
<dbReference type="PANTHER" id="PTHR32120">
    <property type="entry name" value="SMALL RIBOSOMAL SUBUNIT BIOGENESIS GTPASE RSGA"/>
    <property type="match status" value="1"/>
</dbReference>
<dbReference type="KEGG" id="daa:AKL17_1509"/>
<keyword evidence="6 10" id="KW-0378">Hydrolase</keyword>
<dbReference type="AlphaFoldDB" id="A0A159Z1D9"/>
<dbReference type="InterPro" id="IPR027417">
    <property type="entry name" value="P-loop_NTPase"/>
</dbReference>
<dbReference type="OrthoDB" id="9809485at2"/>
<dbReference type="InterPro" id="IPR003593">
    <property type="entry name" value="AAA+_ATPase"/>
</dbReference>
<keyword evidence="3 10" id="KW-0479">Metal-binding</keyword>
<feature type="binding site" evidence="10">
    <location>
        <position position="278"/>
    </location>
    <ligand>
        <name>Zn(2+)</name>
        <dbReference type="ChEBI" id="CHEBI:29105"/>
    </ligand>
</feature>
<feature type="binding site" evidence="10">
    <location>
        <begin position="193"/>
        <end position="201"/>
    </location>
    <ligand>
        <name>GTP</name>
        <dbReference type="ChEBI" id="CHEBI:37565"/>
    </ligand>
</feature>
<feature type="domain" description="EngC GTPase" evidence="11">
    <location>
        <begin position="102"/>
        <end position="248"/>
    </location>
</feature>
<keyword evidence="1 10" id="KW-0963">Cytoplasm</keyword>
<organism evidence="13 14">
    <name type="scientific">Frigidibacter mobilis</name>
    <dbReference type="NCBI Taxonomy" id="1335048"/>
    <lineage>
        <taxon>Bacteria</taxon>
        <taxon>Pseudomonadati</taxon>
        <taxon>Pseudomonadota</taxon>
        <taxon>Alphaproteobacteria</taxon>
        <taxon>Rhodobacterales</taxon>
        <taxon>Paracoccaceae</taxon>
        <taxon>Frigidibacter</taxon>
    </lineage>
</organism>
<keyword evidence="9 10" id="KW-0342">GTP-binding</keyword>
<dbReference type="GO" id="GO:0005737">
    <property type="term" value="C:cytoplasm"/>
    <property type="evidence" value="ECO:0007669"/>
    <property type="project" value="UniProtKB-SubCell"/>
</dbReference>
<comment type="subunit">
    <text evidence="10">Monomer. Associates with 30S ribosomal subunit, binds 16S rRNA.</text>
</comment>
<comment type="subcellular location">
    <subcellularLocation>
        <location evidence="10">Cytoplasm</location>
    </subcellularLocation>
</comment>
<keyword evidence="8 10" id="KW-0694">RNA-binding</keyword>
<evidence type="ECO:0000256" key="9">
    <source>
        <dbReference type="ARBA" id="ARBA00023134"/>
    </source>
</evidence>
<dbReference type="Proteomes" id="UP000076128">
    <property type="component" value="Chromosome"/>
</dbReference>
<evidence type="ECO:0000256" key="10">
    <source>
        <dbReference type="HAMAP-Rule" id="MF_01820"/>
    </source>
</evidence>
<dbReference type="GO" id="GO:0042274">
    <property type="term" value="P:ribosomal small subunit biogenesis"/>
    <property type="evidence" value="ECO:0007669"/>
    <property type="project" value="UniProtKB-UniRule"/>
</dbReference>
<dbReference type="PANTHER" id="PTHR32120:SF10">
    <property type="entry name" value="SMALL RIBOSOMAL SUBUNIT BIOGENESIS GTPASE RSGA"/>
    <property type="match status" value="1"/>
</dbReference>
<dbReference type="STRING" id="1335048.AKL17_1509"/>
<keyword evidence="2 10" id="KW-0690">Ribosome biogenesis</keyword>
<sequence length="347" mass="36903">MNPIPTLAGLGWAADFLRQLALDEIGSTTPCRISAVHRDRLDALSAAGPLSLTLPPGHSTTEIAVGDWGLAEGPRLLRVLDRRTSLARRAAGSGAGRQLIAANVDTLFVVSSCNADFNPARLERYLALALSAGVQPVIVLTKADLAGDPELWRARAEAVNRRAPALVLDALAPAVGAALADWCRPGQTVALAGSSGVGKTTLANALVGAAHATAAIREDDAKGRHTTTARHLLPMTGGGWLIDTPGMRELRLADAEEGIAAVFDDLDALARTCRFGNCTHQAEPGCAIRAAVTAGDLDAERVLRWEKLRREDRYNSETLAEAHSRQRAFGRMTRRVIRDKSRLRGDG</sequence>
<keyword evidence="4 10" id="KW-0699">rRNA-binding</keyword>
<gene>
    <name evidence="10" type="primary">rsgA</name>
    <name evidence="13" type="ORF">AKL17_1509</name>
</gene>
<dbReference type="SUPFAM" id="SSF52540">
    <property type="entry name" value="P-loop containing nucleoside triphosphate hydrolases"/>
    <property type="match status" value="1"/>
</dbReference>
<evidence type="ECO:0000259" key="12">
    <source>
        <dbReference type="PROSITE" id="PS51721"/>
    </source>
</evidence>
<dbReference type="Gene3D" id="3.40.50.300">
    <property type="entry name" value="P-loop containing nucleotide triphosphate hydrolases"/>
    <property type="match status" value="1"/>
</dbReference>
<name>A0A159Z1D9_9RHOB</name>
<evidence type="ECO:0000259" key="11">
    <source>
        <dbReference type="PROSITE" id="PS50936"/>
    </source>
</evidence>
<dbReference type="PATRIC" id="fig|1335048.3.peg.1570"/>
<evidence type="ECO:0000256" key="8">
    <source>
        <dbReference type="ARBA" id="ARBA00022884"/>
    </source>
</evidence>
<feature type="binding site" evidence="10">
    <location>
        <position position="273"/>
    </location>
    <ligand>
        <name>Zn(2+)</name>
        <dbReference type="ChEBI" id="CHEBI:29105"/>
    </ligand>
</feature>